<protein>
    <submittedName>
        <fullName evidence="2">Uncharacterized protein</fullName>
    </submittedName>
</protein>
<evidence type="ECO:0000313" key="2">
    <source>
        <dbReference type="EMBL" id="KAJ2850940.1"/>
    </source>
</evidence>
<dbReference type="Proteomes" id="UP001139887">
    <property type="component" value="Unassembled WGS sequence"/>
</dbReference>
<evidence type="ECO:0000313" key="3">
    <source>
        <dbReference type="Proteomes" id="UP001139887"/>
    </source>
</evidence>
<dbReference type="OrthoDB" id="10314813at2759"/>
<evidence type="ECO:0000256" key="1">
    <source>
        <dbReference type="SAM" id="MobiDB-lite"/>
    </source>
</evidence>
<dbReference type="AlphaFoldDB" id="A0A9W8I8Z9"/>
<reference evidence="2" key="1">
    <citation type="submission" date="2022-07" db="EMBL/GenBank/DDBJ databases">
        <title>Phylogenomic reconstructions and comparative analyses of Kickxellomycotina fungi.</title>
        <authorList>
            <person name="Reynolds N.K."/>
            <person name="Stajich J.E."/>
            <person name="Barry K."/>
            <person name="Grigoriev I.V."/>
            <person name="Crous P."/>
            <person name="Smith M.E."/>
        </authorList>
    </citation>
    <scope>NUCLEOTIDE SEQUENCE</scope>
    <source>
        <strain evidence="2">NRRL 1566</strain>
    </source>
</reference>
<feature type="compositionally biased region" description="Basic and acidic residues" evidence="1">
    <location>
        <begin position="18"/>
        <end position="34"/>
    </location>
</feature>
<feature type="region of interest" description="Disordered" evidence="1">
    <location>
        <begin position="1"/>
        <end position="34"/>
    </location>
</feature>
<accession>A0A9W8I8Z9</accession>
<sequence length="240" mass="27551">MAEYNSPEAKAHRAYQLTEKDQGKPWRAYGDDDKDRLSCEEGKEYIINKNKEWVEKNGANPDDYVDELNEGKLIEELIPDDPNTLQQDKYHYFNILETHYDNLPEGYQNKNKTTVSTRGECAQLALQDDYAELLDDDAKKAWKEFYPGCELSRTSVGSILLWHVFVNYEVPSQITGSLMGEYLALSIEDKKRDTVQLMLDEQFSEILAKDSEIEDARDELVMFAKEMAGGDLLAALEELV</sequence>
<organism evidence="2 3">
    <name type="scientific">Coemansia brasiliensis</name>
    <dbReference type="NCBI Taxonomy" id="2650707"/>
    <lineage>
        <taxon>Eukaryota</taxon>
        <taxon>Fungi</taxon>
        <taxon>Fungi incertae sedis</taxon>
        <taxon>Zoopagomycota</taxon>
        <taxon>Kickxellomycotina</taxon>
        <taxon>Kickxellomycetes</taxon>
        <taxon>Kickxellales</taxon>
        <taxon>Kickxellaceae</taxon>
        <taxon>Coemansia</taxon>
    </lineage>
</organism>
<dbReference type="EMBL" id="JANBUW010000020">
    <property type="protein sequence ID" value="KAJ2850940.1"/>
    <property type="molecule type" value="Genomic_DNA"/>
</dbReference>
<proteinExistence type="predicted"/>
<gene>
    <name evidence="2" type="ORF">IWW36_001464</name>
</gene>
<comment type="caution">
    <text evidence="2">The sequence shown here is derived from an EMBL/GenBank/DDBJ whole genome shotgun (WGS) entry which is preliminary data.</text>
</comment>
<name>A0A9W8I8Z9_9FUNG</name>
<keyword evidence="3" id="KW-1185">Reference proteome</keyword>